<sequence>MPGTRSHRSRGKPSFLKRSSTRGSSKNETPEIIQQLARAALVYSLKRLTRQDSADKGSTSRQQPRSRSAHGDNQPTERDRGTTAKARDSSRASHRSDRDRDGTRDGNDLHDVMGQLAFGILGFGIRHFLHQRKKKEREEKNKIKPPLYATTATQGPRPSGEYPYTSYADYLAATSATGNNTTANNTRSRSLPTDGPGAEEISLATTLDSLKKELQTTLEALEELTRNPPSHKKCEVHETLAKRAEGIRASIDNLEMAVTNVRNLHPEIDEDRGVHGGVGKVDGEGKERSGKEEKGKEKEGVDGKRKEGKVGKERGDEDGWGEREGRRRDRERERERVRRDRDDRRWSRDRERKPRRSVEFEDDLDRYGYSRGSGRGEYR</sequence>
<comment type="caution">
    <text evidence="2">The sequence shown here is derived from an EMBL/GenBank/DDBJ whole genome shotgun (WGS) entry which is preliminary data.</text>
</comment>
<feature type="region of interest" description="Disordered" evidence="1">
    <location>
        <begin position="48"/>
        <end position="108"/>
    </location>
</feature>
<feature type="region of interest" description="Disordered" evidence="1">
    <location>
        <begin position="1"/>
        <end position="32"/>
    </location>
</feature>
<feature type="region of interest" description="Disordered" evidence="1">
    <location>
        <begin position="177"/>
        <end position="196"/>
    </location>
</feature>
<feature type="compositionally biased region" description="Basic and acidic residues" evidence="1">
    <location>
        <begin position="75"/>
        <end position="108"/>
    </location>
</feature>
<dbReference type="EMBL" id="JAUEPP010000011">
    <property type="protein sequence ID" value="KAK3334287.1"/>
    <property type="molecule type" value="Genomic_DNA"/>
</dbReference>
<feature type="region of interest" description="Disordered" evidence="1">
    <location>
        <begin position="132"/>
        <end position="159"/>
    </location>
</feature>
<reference evidence="2" key="2">
    <citation type="submission" date="2023-06" db="EMBL/GenBank/DDBJ databases">
        <authorList>
            <consortium name="Lawrence Berkeley National Laboratory"/>
            <person name="Haridas S."/>
            <person name="Hensen N."/>
            <person name="Bonometti L."/>
            <person name="Westerberg I."/>
            <person name="Brannstrom I.O."/>
            <person name="Guillou S."/>
            <person name="Cros-Aarteil S."/>
            <person name="Calhoun S."/>
            <person name="Kuo A."/>
            <person name="Mondo S."/>
            <person name="Pangilinan J."/>
            <person name="Riley R."/>
            <person name="Labutti K."/>
            <person name="Andreopoulos B."/>
            <person name="Lipzen A."/>
            <person name="Chen C."/>
            <person name="Yanf M."/>
            <person name="Daum C."/>
            <person name="Ng V."/>
            <person name="Clum A."/>
            <person name="Steindorff A."/>
            <person name="Ohm R."/>
            <person name="Martin F."/>
            <person name="Silar P."/>
            <person name="Natvig D."/>
            <person name="Lalanne C."/>
            <person name="Gautier V."/>
            <person name="Ament-Velasquez S.L."/>
            <person name="Kruys A."/>
            <person name="Hutchinson M.I."/>
            <person name="Powell A.J."/>
            <person name="Barry K."/>
            <person name="Miller A.N."/>
            <person name="Grigoriev I.V."/>
            <person name="Debuchy R."/>
            <person name="Gladieux P."/>
            <person name="Thoren M.H."/>
            <person name="Johannesson H."/>
        </authorList>
    </citation>
    <scope>NUCLEOTIDE SEQUENCE</scope>
    <source>
        <strain evidence="2">CBS 560.94</strain>
    </source>
</reference>
<keyword evidence="3" id="KW-1185">Reference proteome</keyword>
<proteinExistence type="predicted"/>
<feature type="compositionally biased region" description="Polar residues" evidence="1">
    <location>
        <begin position="56"/>
        <end position="74"/>
    </location>
</feature>
<organism evidence="2 3">
    <name type="scientific">Neurospora tetraspora</name>
    <dbReference type="NCBI Taxonomy" id="94610"/>
    <lineage>
        <taxon>Eukaryota</taxon>
        <taxon>Fungi</taxon>
        <taxon>Dikarya</taxon>
        <taxon>Ascomycota</taxon>
        <taxon>Pezizomycotina</taxon>
        <taxon>Sordariomycetes</taxon>
        <taxon>Sordariomycetidae</taxon>
        <taxon>Sordariales</taxon>
        <taxon>Sordariaceae</taxon>
        <taxon>Neurospora</taxon>
    </lineage>
</organism>
<gene>
    <name evidence="2" type="ORF">B0H65DRAFT_78679</name>
</gene>
<evidence type="ECO:0000313" key="2">
    <source>
        <dbReference type="EMBL" id="KAK3334287.1"/>
    </source>
</evidence>
<accession>A0AAE0J0H1</accession>
<evidence type="ECO:0000313" key="3">
    <source>
        <dbReference type="Proteomes" id="UP001278500"/>
    </source>
</evidence>
<protein>
    <submittedName>
        <fullName evidence="2">Uncharacterized protein</fullName>
    </submittedName>
</protein>
<dbReference type="GeneID" id="87868570"/>
<name>A0AAE0J0H1_9PEZI</name>
<dbReference type="Proteomes" id="UP001278500">
    <property type="component" value="Unassembled WGS sequence"/>
</dbReference>
<evidence type="ECO:0000256" key="1">
    <source>
        <dbReference type="SAM" id="MobiDB-lite"/>
    </source>
</evidence>
<feature type="compositionally biased region" description="Basic residues" evidence="1">
    <location>
        <begin position="1"/>
        <end position="11"/>
    </location>
</feature>
<feature type="compositionally biased region" description="Polar residues" evidence="1">
    <location>
        <begin position="17"/>
        <end position="27"/>
    </location>
</feature>
<dbReference type="RefSeq" id="XP_062676453.1">
    <property type="nucleotide sequence ID" value="XM_062831416.1"/>
</dbReference>
<feature type="compositionally biased region" description="Basic and acidic residues" evidence="1">
    <location>
        <begin position="281"/>
        <end position="359"/>
    </location>
</feature>
<feature type="region of interest" description="Disordered" evidence="1">
    <location>
        <begin position="266"/>
        <end position="379"/>
    </location>
</feature>
<dbReference type="AlphaFoldDB" id="A0AAE0J0H1"/>
<reference evidence="2" key="1">
    <citation type="journal article" date="2023" name="Mol. Phylogenet. Evol.">
        <title>Genome-scale phylogeny and comparative genomics of the fungal order Sordariales.</title>
        <authorList>
            <person name="Hensen N."/>
            <person name="Bonometti L."/>
            <person name="Westerberg I."/>
            <person name="Brannstrom I.O."/>
            <person name="Guillou S."/>
            <person name="Cros-Aarteil S."/>
            <person name="Calhoun S."/>
            <person name="Haridas S."/>
            <person name="Kuo A."/>
            <person name="Mondo S."/>
            <person name="Pangilinan J."/>
            <person name="Riley R."/>
            <person name="LaButti K."/>
            <person name="Andreopoulos B."/>
            <person name="Lipzen A."/>
            <person name="Chen C."/>
            <person name="Yan M."/>
            <person name="Daum C."/>
            <person name="Ng V."/>
            <person name="Clum A."/>
            <person name="Steindorff A."/>
            <person name="Ohm R.A."/>
            <person name="Martin F."/>
            <person name="Silar P."/>
            <person name="Natvig D.O."/>
            <person name="Lalanne C."/>
            <person name="Gautier V."/>
            <person name="Ament-Velasquez S.L."/>
            <person name="Kruys A."/>
            <person name="Hutchinson M.I."/>
            <person name="Powell A.J."/>
            <person name="Barry K."/>
            <person name="Miller A.N."/>
            <person name="Grigoriev I.V."/>
            <person name="Debuchy R."/>
            <person name="Gladieux P."/>
            <person name="Hiltunen Thoren M."/>
            <person name="Johannesson H."/>
        </authorList>
    </citation>
    <scope>NUCLEOTIDE SEQUENCE</scope>
    <source>
        <strain evidence="2">CBS 560.94</strain>
    </source>
</reference>
<feature type="compositionally biased region" description="Low complexity" evidence="1">
    <location>
        <begin position="177"/>
        <end position="186"/>
    </location>
</feature>